<dbReference type="Proteomes" id="UP000226079">
    <property type="component" value="Unassembled WGS sequence"/>
</dbReference>
<keyword evidence="3" id="KW-1185">Reference proteome</keyword>
<feature type="domain" description="HTH luxR-type" evidence="1">
    <location>
        <begin position="546"/>
        <end position="611"/>
    </location>
</feature>
<dbReference type="Pfam" id="PF00196">
    <property type="entry name" value="GerE"/>
    <property type="match status" value="1"/>
</dbReference>
<dbReference type="SMART" id="SM00421">
    <property type="entry name" value="HTH_LUXR"/>
    <property type="match status" value="1"/>
</dbReference>
<organism evidence="2 3">
    <name type="scientific">Propionicimonas paludicola</name>
    <dbReference type="NCBI Taxonomy" id="185243"/>
    <lineage>
        <taxon>Bacteria</taxon>
        <taxon>Bacillati</taxon>
        <taxon>Actinomycetota</taxon>
        <taxon>Actinomycetes</taxon>
        <taxon>Propionibacteriales</taxon>
        <taxon>Nocardioidaceae</taxon>
        <taxon>Propionicimonas</taxon>
    </lineage>
</organism>
<accession>A0A2A9CTK8</accession>
<dbReference type="CDD" id="cd06170">
    <property type="entry name" value="LuxR_C_like"/>
    <property type="match status" value="1"/>
</dbReference>
<dbReference type="EMBL" id="PDJC01000001">
    <property type="protein sequence ID" value="PFG17456.1"/>
    <property type="molecule type" value="Genomic_DNA"/>
</dbReference>
<dbReference type="SUPFAM" id="SSF46894">
    <property type="entry name" value="C-terminal effector domain of the bipartite response regulators"/>
    <property type="match status" value="1"/>
</dbReference>
<evidence type="ECO:0000313" key="3">
    <source>
        <dbReference type="Proteomes" id="UP000226079"/>
    </source>
</evidence>
<dbReference type="InterPro" id="IPR016032">
    <property type="entry name" value="Sig_transdc_resp-reg_C-effctor"/>
</dbReference>
<dbReference type="AlphaFoldDB" id="A0A2A9CTK8"/>
<dbReference type="PROSITE" id="PS00622">
    <property type="entry name" value="HTH_LUXR_1"/>
    <property type="match status" value="1"/>
</dbReference>
<dbReference type="GO" id="GO:0003677">
    <property type="term" value="F:DNA binding"/>
    <property type="evidence" value="ECO:0007669"/>
    <property type="project" value="InterPro"/>
</dbReference>
<gene>
    <name evidence="2" type="ORF">ATK74_2027</name>
</gene>
<dbReference type="InterPro" id="IPR036388">
    <property type="entry name" value="WH-like_DNA-bd_sf"/>
</dbReference>
<dbReference type="RefSeq" id="WP_169923808.1">
    <property type="nucleotide sequence ID" value="NZ_PDJC01000001.1"/>
</dbReference>
<evidence type="ECO:0000259" key="1">
    <source>
        <dbReference type="PROSITE" id="PS50043"/>
    </source>
</evidence>
<comment type="caution">
    <text evidence="2">The sequence shown here is derived from an EMBL/GenBank/DDBJ whole genome shotgun (WGS) entry which is preliminary data.</text>
</comment>
<reference evidence="2 3" key="1">
    <citation type="submission" date="2017-10" db="EMBL/GenBank/DDBJ databases">
        <title>Sequencing the genomes of 1000 actinobacteria strains.</title>
        <authorList>
            <person name="Klenk H.-P."/>
        </authorList>
    </citation>
    <scope>NUCLEOTIDE SEQUENCE [LARGE SCALE GENOMIC DNA]</scope>
    <source>
        <strain evidence="2 3">DSM 15597</strain>
    </source>
</reference>
<sequence length="613" mass="65829">MLASWTELDAARLAFTKAAAGPRSLAADWSAIRQWLDELGVSDTSSGEPVRVSRAWSSSVASSAERASASKVLLDYWVLCPAPEFVADAVQWAVTSESWEVLATIWMRHLLPGAAWQNDGVTELLAWLPADARAAAPLLSVAWAQSRAELSGRASRPSELRRHLISDATELHSSWRQATSADAAVQAATLWMLVQRIAPGSSPAGALDAATATQSEVAELIDRQRALGWPPSRMAEAMFRAASAQTALSRGDYARTASEASYCLALSARVGAVIATGTGALARELAGCVERQIESREVEAWVSPECPLDLVAADLTAGRLADALGALRELDREACERQLQAIGALPAGTPRWTVLMWVASLAATLWGDPAEALRWLDAELTRHSMVSVEAHEPLGAALVRRARIDLLDRLGARGAAVKAAERVPSAMRWVAHARALMWSGEFAAAGRVAEEGLFDPSPTHNDRLSLRVIRAAVEALLGDTSGERDAQLAEVVGECLHRRNMLALALLPREAIDALVGRFLATEPVLDDEQQEWLARLAALEAGGGAIVAQVHLTRRERSLLPLLVGDDPVPEVAAKLHLSPHTVRKQVVALRQKYGAKSRSELVRLAQEAGDL</sequence>
<dbReference type="Gene3D" id="1.10.10.10">
    <property type="entry name" value="Winged helix-like DNA-binding domain superfamily/Winged helix DNA-binding domain"/>
    <property type="match status" value="1"/>
</dbReference>
<dbReference type="GO" id="GO:0006355">
    <property type="term" value="P:regulation of DNA-templated transcription"/>
    <property type="evidence" value="ECO:0007669"/>
    <property type="project" value="InterPro"/>
</dbReference>
<evidence type="ECO:0000313" key="2">
    <source>
        <dbReference type="EMBL" id="PFG17456.1"/>
    </source>
</evidence>
<protein>
    <submittedName>
        <fullName evidence="2">Regulatory LuxR family protein</fullName>
    </submittedName>
</protein>
<proteinExistence type="predicted"/>
<dbReference type="InterPro" id="IPR000792">
    <property type="entry name" value="Tscrpt_reg_LuxR_C"/>
</dbReference>
<name>A0A2A9CTK8_9ACTN</name>
<dbReference type="PROSITE" id="PS50043">
    <property type="entry name" value="HTH_LUXR_2"/>
    <property type="match status" value="1"/>
</dbReference>